<evidence type="ECO:0000259" key="8">
    <source>
        <dbReference type="Pfam" id="PF07962"/>
    </source>
</evidence>
<feature type="domain" description="Chromosome segregation in meiosis protein 3" evidence="8">
    <location>
        <begin position="95"/>
        <end position="173"/>
    </location>
</feature>
<comment type="function">
    <text evidence="7">Plays an important role in the control of DNA replication and the maintenance of replication fork stability.</text>
</comment>
<dbReference type="EMBL" id="LFWA01000005">
    <property type="protein sequence ID" value="KTW31199.1"/>
    <property type="molecule type" value="Genomic_DNA"/>
</dbReference>
<evidence type="ECO:0000256" key="7">
    <source>
        <dbReference type="RuleBase" id="RU366049"/>
    </source>
</evidence>
<keyword evidence="6 7" id="KW-0131">Cell cycle</keyword>
<dbReference type="InterPro" id="IPR012923">
    <property type="entry name" value="Csm3"/>
</dbReference>
<gene>
    <name evidence="9" type="ORF">T551_01272</name>
</gene>
<name>A0A0W4ZS71_PNEJ7</name>
<evidence type="ECO:0000313" key="10">
    <source>
        <dbReference type="Proteomes" id="UP000053447"/>
    </source>
</evidence>
<reference evidence="10" key="1">
    <citation type="journal article" date="2016" name="Nat. Commun.">
        <title>Genome analysis of three Pneumocystis species reveals adaptation mechanisms to life exclusively in mammalian hosts.</title>
        <authorList>
            <person name="Ma L."/>
            <person name="Chen Z."/>
            <person name="Huang D.W."/>
            <person name="Kutty G."/>
            <person name="Ishihara M."/>
            <person name="Wang H."/>
            <person name="Abouelleil A."/>
            <person name="Bishop L."/>
            <person name="Davey E."/>
            <person name="Deng R."/>
            <person name="Deng X."/>
            <person name="Fan L."/>
            <person name="Fantoni G."/>
            <person name="Fitzgerald M."/>
            <person name="Gogineni E."/>
            <person name="Goldberg J.M."/>
            <person name="Handley G."/>
            <person name="Hu X."/>
            <person name="Huber C."/>
            <person name="Jiao X."/>
            <person name="Jones K."/>
            <person name="Levin J.Z."/>
            <person name="Liu Y."/>
            <person name="Macdonald P."/>
            <person name="Melnikov A."/>
            <person name="Raley C."/>
            <person name="Sassi M."/>
            <person name="Sherman B.T."/>
            <person name="Song X."/>
            <person name="Sykes S."/>
            <person name="Tran B."/>
            <person name="Walsh L."/>
            <person name="Xia Y."/>
            <person name="Yang J."/>
            <person name="Young S."/>
            <person name="Zeng Q."/>
            <person name="Zheng X."/>
            <person name="Stephens R."/>
            <person name="Nusbaum C."/>
            <person name="Birren B.W."/>
            <person name="Azadi P."/>
            <person name="Lempicki R.A."/>
            <person name="Cuomo C.A."/>
            <person name="Kovacs J.A."/>
        </authorList>
    </citation>
    <scope>NUCLEOTIDE SEQUENCE [LARGE SCALE GENOMIC DNA]</scope>
    <source>
        <strain evidence="10">RU7</strain>
    </source>
</reference>
<evidence type="ECO:0000256" key="3">
    <source>
        <dbReference type="ARBA" id="ARBA00022763"/>
    </source>
</evidence>
<dbReference type="STRING" id="1408657.A0A0W4ZS71"/>
<sequence>MPRDLFITMTSLFDLDEKDVHIVVRHKKINKTLEDVDNISSTVEALKPVHVGLTMHKKRQECLDNLYDLLSSSSDLGIDEEVSIRTRKSVAKLDDEKRLLSEKGLVQIVHQAPQRMRLKGKGYEFEDLRSLLSYYQIWAHELFPKARFREVIRMIQKCGRSKRIRIERSQWIRLGREGVLKQVQNKSKIGNVSEMVKDEYMEALEADKGLDV</sequence>
<accession>A0A0W4ZS71</accession>
<dbReference type="GO" id="GO:0006974">
    <property type="term" value="P:DNA damage response"/>
    <property type="evidence" value="ECO:0007669"/>
    <property type="project" value="UniProtKB-KW"/>
</dbReference>
<keyword evidence="4" id="KW-0236">DNA replication inhibitor</keyword>
<dbReference type="GeneID" id="28939790"/>
<dbReference type="GO" id="GO:0031298">
    <property type="term" value="C:replication fork protection complex"/>
    <property type="evidence" value="ECO:0007669"/>
    <property type="project" value="TreeGrafter"/>
</dbReference>
<dbReference type="Proteomes" id="UP000053447">
    <property type="component" value="Unassembled WGS sequence"/>
</dbReference>
<dbReference type="PANTHER" id="PTHR13220">
    <property type="entry name" value="TIMELESS INTERACTING-RELATED"/>
    <property type="match status" value="1"/>
</dbReference>
<dbReference type="GO" id="GO:0003677">
    <property type="term" value="F:DNA binding"/>
    <property type="evidence" value="ECO:0007669"/>
    <property type="project" value="TreeGrafter"/>
</dbReference>
<protein>
    <recommendedName>
        <fullName evidence="7">Chromosome segregation in meiosis protein</fullName>
    </recommendedName>
</protein>
<dbReference type="Pfam" id="PF07962">
    <property type="entry name" value="Swi3"/>
    <property type="match status" value="1"/>
</dbReference>
<keyword evidence="5 7" id="KW-0539">Nucleus</keyword>
<proteinExistence type="inferred from homology"/>
<dbReference type="PANTHER" id="PTHR13220:SF11">
    <property type="entry name" value="TIMELESS-INTERACTING PROTEIN"/>
    <property type="match status" value="1"/>
</dbReference>
<dbReference type="GO" id="GO:0031297">
    <property type="term" value="P:replication fork processing"/>
    <property type="evidence" value="ECO:0007669"/>
    <property type="project" value="UniProtKB-UniRule"/>
</dbReference>
<evidence type="ECO:0000256" key="6">
    <source>
        <dbReference type="ARBA" id="ARBA00023306"/>
    </source>
</evidence>
<dbReference type="InterPro" id="IPR040038">
    <property type="entry name" value="TIPIN/Csm3/Swi3"/>
</dbReference>
<evidence type="ECO:0000256" key="1">
    <source>
        <dbReference type="ARBA" id="ARBA00004123"/>
    </source>
</evidence>
<keyword evidence="10" id="KW-1185">Reference proteome</keyword>
<evidence type="ECO:0000256" key="4">
    <source>
        <dbReference type="ARBA" id="ARBA00022880"/>
    </source>
</evidence>
<dbReference type="RefSeq" id="XP_018230189.1">
    <property type="nucleotide sequence ID" value="XM_018373535.1"/>
</dbReference>
<organism evidence="9 10">
    <name type="scientific">Pneumocystis jirovecii (strain RU7)</name>
    <name type="common">Human pneumocystis pneumonia agent</name>
    <dbReference type="NCBI Taxonomy" id="1408657"/>
    <lineage>
        <taxon>Eukaryota</taxon>
        <taxon>Fungi</taxon>
        <taxon>Dikarya</taxon>
        <taxon>Ascomycota</taxon>
        <taxon>Taphrinomycotina</taxon>
        <taxon>Pneumocystomycetes</taxon>
        <taxon>Pneumocystaceae</taxon>
        <taxon>Pneumocystis</taxon>
    </lineage>
</organism>
<dbReference type="AlphaFoldDB" id="A0A0W4ZS71"/>
<evidence type="ECO:0000313" key="9">
    <source>
        <dbReference type="EMBL" id="KTW31199.1"/>
    </source>
</evidence>
<dbReference type="VEuPathDB" id="FungiDB:T551_01272"/>
<comment type="subcellular location">
    <subcellularLocation>
        <location evidence="1 7">Nucleus</location>
    </subcellularLocation>
</comment>
<keyword evidence="3 7" id="KW-0227">DNA damage</keyword>
<dbReference type="GO" id="GO:0000076">
    <property type="term" value="P:DNA replication checkpoint signaling"/>
    <property type="evidence" value="ECO:0007669"/>
    <property type="project" value="UniProtKB-UniRule"/>
</dbReference>
<comment type="similarity">
    <text evidence="2 7">Belongs to the CSM3 family.</text>
</comment>
<dbReference type="GO" id="GO:0043111">
    <property type="term" value="P:replication fork arrest"/>
    <property type="evidence" value="ECO:0007669"/>
    <property type="project" value="TreeGrafter"/>
</dbReference>
<evidence type="ECO:0000256" key="5">
    <source>
        <dbReference type="ARBA" id="ARBA00023242"/>
    </source>
</evidence>
<dbReference type="OrthoDB" id="437078at2759"/>
<evidence type="ECO:0000256" key="2">
    <source>
        <dbReference type="ARBA" id="ARBA00006075"/>
    </source>
</evidence>
<comment type="caution">
    <text evidence="9">The sequence shown here is derived from an EMBL/GenBank/DDBJ whole genome shotgun (WGS) entry which is preliminary data.</text>
</comment>